<evidence type="ECO:0000313" key="7">
    <source>
        <dbReference type="EMBL" id="PUA39944.1"/>
    </source>
</evidence>
<organism evidence="7 8">
    <name type="scientific">Paenibacillus elgii</name>
    <dbReference type="NCBI Taxonomy" id="189691"/>
    <lineage>
        <taxon>Bacteria</taxon>
        <taxon>Bacillati</taxon>
        <taxon>Bacillota</taxon>
        <taxon>Bacilli</taxon>
        <taxon>Bacillales</taxon>
        <taxon>Paenibacillaceae</taxon>
        <taxon>Paenibacillus</taxon>
    </lineage>
</organism>
<evidence type="ECO:0000256" key="2">
    <source>
        <dbReference type="ARBA" id="ARBA00022670"/>
    </source>
</evidence>
<gene>
    <name evidence="7" type="ORF">C8Z91_05410</name>
</gene>
<reference evidence="7 8" key="1">
    <citation type="submission" date="2018-03" db="EMBL/GenBank/DDBJ databases">
        <title>Genome sequence of Paenibacillus elgii strain AC13 an antimicrobial compound producing bacteria.</title>
        <authorList>
            <person name="Kurokawa A.S."/>
            <person name="Araujo J.F."/>
            <person name="Costa R.A."/>
            <person name="Ortega D.B."/>
            <person name="Pires A.S."/>
            <person name="Pappas G.J.Jr."/>
            <person name="Franco O.L."/>
            <person name="Barreto C."/>
            <person name="Magalhaes B.S."/>
            <person name="Kruger R.H."/>
        </authorList>
    </citation>
    <scope>NUCLEOTIDE SEQUENCE [LARGE SCALE GENOMIC DNA]</scope>
    <source>
        <strain evidence="7 8">AC13</strain>
    </source>
</reference>
<evidence type="ECO:0000256" key="5">
    <source>
        <dbReference type="ARBA" id="ARBA00044503"/>
    </source>
</evidence>
<name>A0A2T6G713_9BACL</name>
<dbReference type="EMBL" id="PYHP01000018">
    <property type="protein sequence ID" value="PUA39944.1"/>
    <property type="molecule type" value="Genomic_DNA"/>
</dbReference>
<protein>
    <recommendedName>
        <fullName evidence="6">Ribosomal processing cysteine protease Prp</fullName>
    </recommendedName>
</protein>
<keyword evidence="4" id="KW-0788">Thiol protease</keyword>
<evidence type="ECO:0000256" key="4">
    <source>
        <dbReference type="ARBA" id="ARBA00022807"/>
    </source>
</evidence>
<dbReference type="AlphaFoldDB" id="A0A2T6G713"/>
<dbReference type="Proteomes" id="UP000244184">
    <property type="component" value="Unassembled WGS sequence"/>
</dbReference>
<evidence type="ECO:0000313" key="8">
    <source>
        <dbReference type="Proteomes" id="UP000244184"/>
    </source>
</evidence>
<dbReference type="GO" id="GO:0008234">
    <property type="term" value="F:cysteine-type peptidase activity"/>
    <property type="evidence" value="ECO:0007669"/>
    <property type="project" value="UniProtKB-KW"/>
</dbReference>
<proteinExistence type="inferred from homology"/>
<comment type="caution">
    <text evidence="7">The sequence shown here is derived from an EMBL/GenBank/DDBJ whole genome shotgun (WGS) entry which is preliminary data.</text>
</comment>
<dbReference type="Gene3D" id="3.30.70.1490">
    <property type="entry name" value="Cysteine protease Prp"/>
    <property type="match status" value="1"/>
</dbReference>
<dbReference type="InterPro" id="IPR036764">
    <property type="entry name" value="Peptidase_Prp_sf"/>
</dbReference>
<keyword evidence="1" id="KW-0690">Ribosome biogenesis</keyword>
<sequence length="102" mass="11495">MKDMIRNIEIQKEIMDKAVGETGFSQYGLDIVAAGVSALIINTVNSLRLLTDETTEDESGEGFWERTRIKVKQQKIMNEINDLIQLAKSTTNGKSYLMHFGI</sequence>
<comment type="similarity">
    <text evidence="5">Belongs to the Prp family.</text>
</comment>
<dbReference type="SUPFAM" id="SSF118010">
    <property type="entry name" value="TM1457-like"/>
    <property type="match status" value="1"/>
</dbReference>
<dbReference type="GO" id="GO:0042254">
    <property type="term" value="P:ribosome biogenesis"/>
    <property type="evidence" value="ECO:0007669"/>
    <property type="project" value="UniProtKB-KW"/>
</dbReference>
<accession>A0A2T6G713</accession>
<dbReference type="Pfam" id="PF04327">
    <property type="entry name" value="Peptidase_Prp"/>
    <property type="match status" value="1"/>
</dbReference>
<evidence type="ECO:0000256" key="3">
    <source>
        <dbReference type="ARBA" id="ARBA00022801"/>
    </source>
</evidence>
<keyword evidence="3" id="KW-0378">Hydrolase</keyword>
<keyword evidence="2" id="KW-0645">Protease</keyword>
<dbReference type="InterPro" id="IPR007422">
    <property type="entry name" value="Peptidase_Prp"/>
</dbReference>
<dbReference type="GO" id="GO:0006508">
    <property type="term" value="P:proteolysis"/>
    <property type="evidence" value="ECO:0007669"/>
    <property type="project" value="UniProtKB-KW"/>
</dbReference>
<evidence type="ECO:0000256" key="1">
    <source>
        <dbReference type="ARBA" id="ARBA00022517"/>
    </source>
</evidence>
<evidence type="ECO:0000256" key="6">
    <source>
        <dbReference type="ARBA" id="ARBA00044538"/>
    </source>
</evidence>
<dbReference type="RefSeq" id="WP_108530560.1">
    <property type="nucleotide sequence ID" value="NZ_PYHP01000018.1"/>
</dbReference>